<organism evidence="1 2">
    <name type="scientific">Naganishia onofrii</name>
    <dbReference type="NCBI Taxonomy" id="1851511"/>
    <lineage>
        <taxon>Eukaryota</taxon>
        <taxon>Fungi</taxon>
        <taxon>Dikarya</taxon>
        <taxon>Basidiomycota</taxon>
        <taxon>Agaricomycotina</taxon>
        <taxon>Tremellomycetes</taxon>
        <taxon>Filobasidiales</taxon>
        <taxon>Filobasidiaceae</taxon>
        <taxon>Naganishia</taxon>
    </lineage>
</organism>
<name>A0ACC2WVJ1_9TREE</name>
<evidence type="ECO:0000313" key="2">
    <source>
        <dbReference type="Proteomes" id="UP001234202"/>
    </source>
</evidence>
<evidence type="ECO:0000313" key="1">
    <source>
        <dbReference type="EMBL" id="KAJ9115170.1"/>
    </source>
</evidence>
<comment type="caution">
    <text evidence="1">The sequence shown here is derived from an EMBL/GenBank/DDBJ whole genome shotgun (WGS) entry which is preliminary data.</text>
</comment>
<gene>
    <name evidence="1" type="ORF">QFC24_007043</name>
</gene>
<protein>
    <submittedName>
        <fullName evidence="1">Uncharacterized protein</fullName>
    </submittedName>
</protein>
<accession>A0ACC2WVJ1</accession>
<dbReference type="Proteomes" id="UP001234202">
    <property type="component" value="Unassembled WGS sequence"/>
</dbReference>
<sequence length="409" mass="46013">MALPRERVTQEQLKELRQRPDFKSDDAITAAGICFREIKRDLNEIDLNSRRVRIMRREFNDAALFAFKLIIFGLKFPPHGRDLLLEVSISAMTEYYEHLSAHDMHWHRNMGTIFRRMTWLFPDQNEEADIRDLDDSTTTSPAETTNYEDTLPTLLIQVPELAKKVERVLGTSVYNEDAHSLYTVLRAKCDEGPCQGGSASSKPPKTSSDIAESQEHSWSHYGTTSLDLSPRDTLETPRSNDASISRFLASLMAASTENEKRLNGSTENLVVESSLATEFEDTLRILEDGVERRTACETSGRNHGITNLREPLGESKAKRRRSPTPDSQRKLLKAITPPPDSQHGAFLNRIITPEPTAVSGFPAEDLTSTSILPSYFSGVQTADDDPWYFDNQTQHLGSEPPSNSVLDDE</sequence>
<keyword evidence="2" id="KW-1185">Reference proteome</keyword>
<reference evidence="1" key="1">
    <citation type="submission" date="2023-04" db="EMBL/GenBank/DDBJ databases">
        <title>Draft Genome sequencing of Naganishia species isolated from polar environments using Oxford Nanopore Technology.</title>
        <authorList>
            <person name="Leo P."/>
            <person name="Venkateswaran K."/>
        </authorList>
    </citation>
    <scope>NUCLEOTIDE SEQUENCE</scope>
    <source>
        <strain evidence="1">DBVPG 5303</strain>
    </source>
</reference>
<dbReference type="EMBL" id="JASBWV010000047">
    <property type="protein sequence ID" value="KAJ9115170.1"/>
    <property type="molecule type" value="Genomic_DNA"/>
</dbReference>
<proteinExistence type="predicted"/>